<proteinExistence type="predicted"/>
<dbReference type="RefSeq" id="WP_120733043.1">
    <property type="nucleotide sequence ID" value="NZ_RBAK01000021.1"/>
</dbReference>
<evidence type="ECO:0000313" key="3">
    <source>
        <dbReference type="Proteomes" id="UP000281726"/>
    </source>
</evidence>
<protein>
    <submittedName>
        <fullName evidence="2">Uncharacterized protein</fullName>
    </submittedName>
</protein>
<feature type="region of interest" description="Disordered" evidence="1">
    <location>
        <begin position="1"/>
        <end position="24"/>
    </location>
</feature>
<accession>A0A3A9YT75</accession>
<dbReference type="AlphaFoldDB" id="A0A3A9YT75"/>
<evidence type="ECO:0000256" key="1">
    <source>
        <dbReference type="SAM" id="MobiDB-lite"/>
    </source>
</evidence>
<organism evidence="2 3">
    <name type="scientific">Micromonospora endolithica</name>
    <dbReference type="NCBI Taxonomy" id="230091"/>
    <lineage>
        <taxon>Bacteria</taxon>
        <taxon>Bacillati</taxon>
        <taxon>Actinomycetota</taxon>
        <taxon>Actinomycetes</taxon>
        <taxon>Micromonosporales</taxon>
        <taxon>Micromonosporaceae</taxon>
        <taxon>Micromonospora</taxon>
    </lineage>
</organism>
<dbReference type="EMBL" id="RBAK01000021">
    <property type="protein sequence ID" value="RKN38456.1"/>
    <property type="molecule type" value="Genomic_DNA"/>
</dbReference>
<name>A0A3A9YT75_9ACTN</name>
<dbReference type="Proteomes" id="UP000281726">
    <property type="component" value="Unassembled WGS sequence"/>
</dbReference>
<keyword evidence="3" id="KW-1185">Reference proteome</keyword>
<feature type="compositionally biased region" description="Gly residues" evidence="1">
    <location>
        <begin position="135"/>
        <end position="144"/>
    </location>
</feature>
<sequence length="144" mass="14966">MAQASENTTGAGNTAVPHQGDHDRVAMLSLRADGVPDQHNPEIIGEKEFAVEATKRQFREQAVSAADVAARGAVADTGAEQVEQDPEIAKLQKEHEKVASSAESVAEKTVDALFTSASAPEPGAQKADTAERRGSSGGSTKGSR</sequence>
<feature type="compositionally biased region" description="Polar residues" evidence="1">
    <location>
        <begin position="1"/>
        <end position="12"/>
    </location>
</feature>
<feature type="region of interest" description="Disordered" evidence="1">
    <location>
        <begin position="112"/>
        <end position="144"/>
    </location>
</feature>
<dbReference type="OrthoDB" id="4294328at2"/>
<gene>
    <name evidence="2" type="ORF">D7223_31110</name>
</gene>
<reference evidence="2 3" key="1">
    <citation type="journal article" date="2004" name="Syst. Appl. Microbiol.">
        <title>Cryptoendolithic actinomycetes from antarctic sandstone rock samples: Micromonospora endolithica sp. nov. and two isolates related to Micromonospora coerulea Jensen 1932.</title>
        <authorList>
            <person name="Hirsch P."/>
            <person name="Mevs U."/>
            <person name="Kroppenstedt R.M."/>
            <person name="Schumann P."/>
            <person name="Stackebrandt E."/>
        </authorList>
    </citation>
    <scope>NUCLEOTIDE SEQUENCE [LARGE SCALE GENOMIC DNA]</scope>
    <source>
        <strain evidence="2 3">JCM 12677</strain>
    </source>
</reference>
<evidence type="ECO:0000313" key="2">
    <source>
        <dbReference type="EMBL" id="RKN38456.1"/>
    </source>
</evidence>
<comment type="caution">
    <text evidence="2">The sequence shown here is derived from an EMBL/GenBank/DDBJ whole genome shotgun (WGS) entry which is preliminary data.</text>
</comment>